<dbReference type="PROSITE" id="PS01124">
    <property type="entry name" value="HTH_ARAC_FAMILY_2"/>
    <property type="match status" value="1"/>
</dbReference>
<dbReference type="InterPro" id="IPR018060">
    <property type="entry name" value="HTH_AraC"/>
</dbReference>
<keyword evidence="3" id="KW-0804">Transcription</keyword>
<dbReference type="GO" id="GO:0003700">
    <property type="term" value="F:DNA-binding transcription factor activity"/>
    <property type="evidence" value="ECO:0007669"/>
    <property type="project" value="InterPro"/>
</dbReference>
<protein>
    <submittedName>
        <fullName evidence="5">AraC family transcriptional regulator</fullName>
    </submittedName>
</protein>
<dbReference type="Gene3D" id="1.10.10.60">
    <property type="entry name" value="Homeodomain-like"/>
    <property type="match status" value="2"/>
</dbReference>
<comment type="caution">
    <text evidence="5">The sequence shown here is derived from an EMBL/GenBank/DDBJ whole genome shotgun (WGS) entry which is preliminary data.</text>
</comment>
<gene>
    <name evidence="5" type="primary">araC</name>
    <name evidence="5" type="ORF">GCM10007140_04430</name>
</gene>
<organism evidence="5 6">
    <name type="scientific">Priestia taiwanensis</name>
    <dbReference type="NCBI Taxonomy" id="1347902"/>
    <lineage>
        <taxon>Bacteria</taxon>
        <taxon>Bacillati</taxon>
        <taxon>Bacillota</taxon>
        <taxon>Bacilli</taxon>
        <taxon>Bacillales</taxon>
        <taxon>Bacillaceae</taxon>
        <taxon>Priestia</taxon>
    </lineage>
</organism>
<dbReference type="SMART" id="SM00342">
    <property type="entry name" value="HTH_ARAC"/>
    <property type="match status" value="1"/>
</dbReference>
<dbReference type="InterPro" id="IPR018062">
    <property type="entry name" value="HTH_AraC-typ_CS"/>
</dbReference>
<dbReference type="PRINTS" id="PR00032">
    <property type="entry name" value="HTHARAC"/>
</dbReference>
<dbReference type="InterPro" id="IPR009057">
    <property type="entry name" value="Homeodomain-like_sf"/>
</dbReference>
<dbReference type="InterPro" id="IPR020449">
    <property type="entry name" value="Tscrpt_reg_AraC-type_HTH"/>
</dbReference>
<evidence type="ECO:0000313" key="6">
    <source>
        <dbReference type="Proteomes" id="UP000605259"/>
    </source>
</evidence>
<reference evidence="5" key="2">
    <citation type="submission" date="2020-09" db="EMBL/GenBank/DDBJ databases">
        <authorList>
            <person name="Sun Q."/>
            <person name="Zhou Y."/>
        </authorList>
    </citation>
    <scope>NUCLEOTIDE SEQUENCE</scope>
    <source>
        <strain evidence="5">CGMCC 1.12698</strain>
    </source>
</reference>
<dbReference type="Pfam" id="PF12833">
    <property type="entry name" value="HTH_18"/>
    <property type="match status" value="1"/>
</dbReference>
<evidence type="ECO:0000313" key="5">
    <source>
        <dbReference type="EMBL" id="GGE57197.1"/>
    </source>
</evidence>
<dbReference type="AlphaFoldDB" id="A0A917AJ63"/>
<evidence type="ECO:0000256" key="3">
    <source>
        <dbReference type="ARBA" id="ARBA00023163"/>
    </source>
</evidence>
<dbReference type="RefSeq" id="WP_188386816.1">
    <property type="nucleotide sequence ID" value="NZ_BMFK01000001.1"/>
</dbReference>
<feature type="domain" description="HTH araC/xylS-type" evidence="4">
    <location>
        <begin position="6"/>
        <end position="104"/>
    </location>
</feature>
<accession>A0A917AJ63</accession>
<proteinExistence type="predicted"/>
<dbReference type="SUPFAM" id="SSF46689">
    <property type="entry name" value="Homeodomain-like"/>
    <property type="match status" value="2"/>
</dbReference>
<dbReference type="PANTHER" id="PTHR47504">
    <property type="entry name" value="RIGHT ORIGIN-BINDING PROTEIN"/>
    <property type="match status" value="1"/>
</dbReference>
<evidence type="ECO:0000256" key="2">
    <source>
        <dbReference type="ARBA" id="ARBA00023125"/>
    </source>
</evidence>
<keyword evidence="2" id="KW-0238">DNA-binding</keyword>
<reference evidence="5" key="1">
    <citation type="journal article" date="2014" name="Int. J. Syst. Evol. Microbiol.">
        <title>Complete genome sequence of Corynebacterium casei LMG S-19264T (=DSM 44701T), isolated from a smear-ripened cheese.</title>
        <authorList>
            <consortium name="US DOE Joint Genome Institute (JGI-PGF)"/>
            <person name="Walter F."/>
            <person name="Albersmeier A."/>
            <person name="Kalinowski J."/>
            <person name="Ruckert C."/>
        </authorList>
    </citation>
    <scope>NUCLEOTIDE SEQUENCE</scope>
    <source>
        <strain evidence="5">CGMCC 1.12698</strain>
    </source>
</reference>
<evidence type="ECO:0000259" key="4">
    <source>
        <dbReference type="PROSITE" id="PS01124"/>
    </source>
</evidence>
<dbReference type="PANTHER" id="PTHR47504:SF6">
    <property type="entry name" value="ARAC-FAMILY TRANSCRIPTIONAL REGULATOR"/>
    <property type="match status" value="1"/>
</dbReference>
<dbReference type="Proteomes" id="UP000605259">
    <property type="component" value="Unassembled WGS sequence"/>
</dbReference>
<name>A0A917AJ63_9BACI</name>
<evidence type="ECO:0000256" key="1">
    <source>
        <dbReference type="ARBA" id="ARBA00023015"/>
    </source>
</evidence>
<dbReference type="PROSITE" id="PS00041">
    <property type="entry name" value="HTH_ARAC_FAMILY_1"/>
    <property type="match status" value="1"/>
</dbReference>
<dbReference type="EMBL" id="BMFK01000001">
    <property type="protein sequence ID" value="GGE57197.1"/>
    <property type="molecule type" value="Genomic_DNA"/>
</dbReference>
<dbReference type="GO" id="GO:0043565">
    <property type="term" value="F:sequence-specific DNA binding"/>
    <property type="evidence" value="ECO:0007669"/>
    <property type="project" value="InterPro"/>
</dbReference>
<dbReference type="InterPro" id="IPR050959">
    <property type="entry name" value="MarA-like"/>
</dbReference>
<keyword evidence="1" id="KW-0805">Transcription regulation</keyword>
<sequence>MDTNMKRMLDYVEAHITEDLSLSKVAKELHFSPYYCSVMFHRYFGETMKSYVQRRRILCATKELEGTNNRIIDIAMKYGYSSQESFSRAFSRTIGMSPKRFRDKPLPFAVYEKYKPMEEEVGVKNETITNIHRHLEKEYPLKTLHILNGLCMLESFQQHHLMSETATYLPFNEAMCWGEVSEVIFSPEFIQARTDSLKSTEAEYKKIVMEPLKPLFEEQFGIIVLWFGDDMFCQMNLITILAYLEQIQFEGDVFFCMVREQTDSMLPDAVEMKIEGYNDIYNTIICQQKAYNGALLPVTYQAMNLYLSYQEEKSEIIRYIKKNLHKENLVRELLTLFPQYGLGDLQYEWMIEAIETEEKRKVL</sequence>
<keyword evidence="6" id="KW-1185">Reference proteome</keyword>